<dbReference type="Gene3D" id="3.30.65.10">
    <property type="entry name" value="Bacterial Topoisomerase I, domain 1"/>
    <property type="match status" value="2"/>
</dbReference>
<dbReference type="GO" id="GO:0003916">
    <property type="term" value="F:DNA topoisomerase activity"/>
    <property type="evidence" value="ECO:0007669"/>
    <property type="project" value="InterPro"/>
</dbReference>
<protein>
    <recommendedName>
        <fullName evidence="1">DNA topoisomerase type IA zn finger domain-containing protein</fullName>
    </recommendedName>
</protein>
<feature type="domain" description="DNA topoisomerase type IA zn finger" evidence="1">
    <location>
        <begin position="65"/>
        <end position="102"/>
    </location>
</feature>
<dbReference type="Pfam" id="PF01396">
    <property type="entry name" value="Zn_ribbon_Top1"/>
    <property type="match status" value="2"/>
</dbReference>
<evidence type="ECO:0000313" key="3">
    <source>
        <dbReference type="Proteomes" id="UP000177982"/>
    </source>
</evidence>
<dbReference type="AlphaFoldDB" id="A0A1G2L0E3"/>
<comment type="caution">
    <text evidence="2">The sequence shown here is derived from an EMBL/GenBank/DDBJ whole genome shotgun (WGS) entry which is preliminary data.</text>
</comment>
<proteinExistence type="predicted"/>
<evidence type="ECO:0000313" key="2">
    <source>
        <dbReference type="EMBL" id="OHA05158.1"/>
    </source>
</evidence>
<feature type="domain" description="DNA topoisomerase type IA zn finger" evidence="1">
    <location>
        <begin position="19"/>
        <end position="55"/>
    </location>
</feature>
<dbReference type="SUPFAM" id="SSF57783">
    <property type="entry name" value="Zinc beta-ribbon"/>
    <property type="match status" value="1"/>
</dbReference>
<dbReference type="GO" id="GO:0005694">
    <property type="term" value="C:chromosome"/>
    <property type="evidence" value="ECO:0007669"/>
    <property type="project" value="InterPro"/>
</dbReference>
<reference evidence="2 3" key="1">
    <citation type="journal article" date="2016" name="Nat. Commun.">
        <title>Thousands of microbial genomes shed light on interconnected biogeochemical processes in an aquifer system.</title>
        <authorList>
            <person name="Anantharaman K."/>
            <person name="Brown C.T."/>
            <person name="Hug L.A."/>
            <person name="Sharon I."/>
            <person name="Castelle C.J."/>
            <person name="Probst A.J."/>
            <person name="Thomas B.C."/>
            <person name="Singh A."/>
            <person name="Wilkins M.J."/>
            <person name="Karaoz U."/>
            <person name="Brodie E.L."/>
            <person name="Williams K.H."/>
            <person name="Hubbard S.S."/>
            <person name="Banfield J.F."/>
        </authorList>
    </citation>
    <scope>NUCLEOTIDE SEQUENCE [LARGE SCALE GENOMIC DNA]</scope>
</reference>
<dbReference type="GO" id="GO:0006265">
    <property type="term" value="P:DNA topological change"/>
    <property type="evidence" value="ECO:0007669"/>
    <property type="project" value="InterPro"/>
</dbReference>
<dbReference type="InterPro" id="IPR013498">
    <property type="entry name" value="Topo_IA_Znf"/>
</dbReference>
<name>A0A1G2L0E3_9BACT</name>
<sequence length="145" mass="16606">MSEKHIEVEKQMPEETTDEVCQNCGKPMIVRYGRFGKFLACSGFPECKTTKSLKSREEQKPLDMACPKCVEGNVIIKKTRRGKIFYGCTRYPNCDFATWGKPTGEKCPKCGGVLYEDKYGIKCNNKECDYKMKTTKPEPEKTNDF</sequence>
<evidence type="ECO:0000259" key="1">
    <source>
        <dbReference type="Pfam" id="PF01396"/>
    </source>
</evidence>
<organism evidence="2 3">
    <name type="scientific">Candidatus Sungbacteria bacterium RIFCSPLOWO2_01_FULL_47_10</name>
    <dbReference type="NCBI Taxonomy" id="1802276"/>
    <lineage>
        <taxon>Bacteria</taxon>
        <taxon>Candidatus Sungiibacteriota</taxon>
    </lineage>
</organism>
<gene>
    <name evidence="2" type="ORF">A2934_04335</name>
</gene>
<accession>A0A1G2L0E3</accession>
<dbReference type="GO" id="GO:0003677">
    <property type="term" value="F:DNA binding"/>
    <property type="evidence" value="ECO:0007669"/>
    <property type="project" value="InterPro"/>
</dbReference>
<dbReference type="EMBL" id="MHQO01000059">
    <property type="protein sequence ID" value="OHA05158.1"/>
    <property type="molecule type" value="Genomic_DNA"/>
</dbReference>
<dbReference type="Proteomes" id="UP000177982">
    <property type="component" value="Unassembled WGS sequence"/>
</dbReference>